<organism evidence="1 2">
    <name type="scientific">Roseateles flavus</name>
    <dbReference type="NCBI Taxonomy" id="3149041"/>
    <lineage>
        <taxon>Bacteria</taxon>
        <taxon>Pseudomonadati</taxon>
        <taxon>Pseudomonadota</taxon>
        <taxon>Betaproteobacteria</taxon>
        <taxon>Burkholderiales</taxon>
        <taxon>Sphaerotilaceae</taxon>
        <taxon>Roseateles</taxon>
    </lineage>
</organism>
<gene>
    <name evidence="1" type="ORF">ABDJ40_12935</name>
</gene>
<protein>
    <submittedName>
        <fullName evidence="1">Uncharacterized protein</fullName>
    </submittedName>
</protein>
<dbReference type="RefSeq" id="WP_347610264.1">
    <property type="nucleotide sequence ID" value="NZ_JBDPZC010000005.1"/>
</dbReference>
<sequence length="94" mass="10631">MAQQFMVDRDDPRQALQSLISRAGFDPADFEIDEDLSGDYIDWAGHSVRALSLRRRGTSLRHTYAVAVNSPWMFAPFADLTSGKYGAPKRQRLN</sequence>
<evidence type="ECO:0000313" key="1">
    <source>
        <dbReference type="EMBL" id="MEO3713663.1"/>
    </source>
</evidence>
<keyword evidence="2" id="KW-1185">Reference proteome</keyword>
<evidence type="ECO:0000313" key="2">
    <source>
        <dbReference type="Proteomes" id="UP001462640"/>
    </source>
</evidence>
<dbReference type="Proteomes" id="UP001462640">
    <property type="component" value="Unassembled WGS sequence"/>
</dbReference>
<name>A0ABV0GF19_9BURK</name>
<reference evidence="1 2" key="1">
    <citation type="submission" date="2024-05" db="EMBL/GenBank/DDBJ databases">
        <title>Roseateles sp. 2.12 16S ribosomal RNA gene Genome sequencing and assembly.</title>
        <authorList>
            <person name="Woo H."/>
        </authorList>
    </citation>
    <scope>NUCLEOTIDE SEQUENCE [LARGE SCALE GENOMIC DNA]</scope>
    <source>
        <strain evidence="1 2">2.12</strain>
    </source>
</reference>
<comment type="caution">
    <text evidence="1">The sequence shown here is derived from an EMBL/GenBank/DDBJ whole genome shotgun (WGS) entry which is preliminary data.</text>
</comment>
<proteinExistence type="predicted"/>
<accession>A0ABV0GF19</accession>
<dbReference type="EMBL" id="JBDPZC010000005">
    <property type="protein sequence ID" value="MEO3713663.1"/>
    <property type="molecule type" value="Genomic_DNA"/>
</dbReference>